<accession>A0A9P1KI76</accession>
<name>A0A9P1KI76_9CYAN</name>
<proteinExistence type="predicted"/>
<dbReference type="AlphaFoldDB" id="A0A9P1KI76"/>
<dbReference type="Proteomes" id="UP000032946">
    <property type="component" value="Chromosome"/>
</dbReference>
<dbReference type="EMBL" id="FO818640">
    <property type="protein sequence ID" value="CDM96463.1"/>
    <property type="molecule type" value="Genomic_DNA"/>
</dbReference>
<organism evidence="1 2">
    <name type="scientific">Limnospira indica PCC 8005</name>
    <dbReference type="NCBI Taxonomy" id="376219"/>
    <lineage>
        <taxon>Bacteria</taxon>
        <taxon>Bacillati</taxon>
        <taxon>Cyanobacteriota</taxon>
        <taxon>Cyanophyceae</taxon>
        <taxon>Oscillatoriophycideae</taxon>
        <taxon>Oscillatoriales</taxon>
        <taxon>Sirenicapillariaceae</taxon>
        <taxon>Limnospira</taxon>
    </lineage>
</organism>
<evidence type="ECO:0000313" key="1">
    <source>
        <dbReference type="EMBL" id="CDM96463.1"/>
    </source>
</evidence>
<reference evidence="1 2" key="1">
    <citation type="submission" date="2014-02" db="EMBL/GenBank/DDBJ databases">
        <authorList>
            <person name="Genoscope - CEA"/>
        </authorList>
    </citation>
    <scope>NUCLEOTIDE SEQUENCE [LARGE SCALE GENOMIC DNA]</scope>
    <source>
        <strain evidence="1 2">PCC 8005</strain>
    </source>
</reference>
<evidence type="ECO:0000313" key="2">
    <source>
        <dbReference type="Proteomes" id="UP000032946"/>
    </source>
</evidence>
<keyword evidence="2" id="KW-1185">Reference proteome</keyword>
<sequence>MIRDLTEMKWQEIGGKVIDVVAAYTSKFAYDGSGVERARLQELCSG</sequence>
<gene>
    <name evidence="1" type="ORF">ARTHRO_40872</name>
</gene>
<protein>
    <submittedName>
        <fullName evidence="1">Uncharacterized protein</fullName>
    </submittedName>
</protein>